<sequence>MNTNLQPLKDLTENFGELYYPTSAVVFYQTTQKNNTKCYTEFVHLDTDGTPLSAQPLCKKQAENLAKILASVDDKNNGFWQSNGLLPVNVLYVNSAENGYVIWYTKAQRRKLLFAPSLQMEKVCVSIPPLVWKAYKDKLFVYALAKNRKPNLKTPLHYAPFFNVYESGSVCMGSVQIQMKSNIYLEDFIHLWESYFFDSYFSHQLGSYPIIKDKTDLKSLWQEFSKTQKPFPTELLQPNHQLLENIL</sequence>
<dbReference type="EMBL" id="CDOD01000007">
    <property type="protein sequence ID" value="CEN33245.1"/>
    <property type="molecule type" value="Genomic_DNA"/>
</dbReference>
<dbReference type="AlphaFoldDB" id="A0A0B7H1M4"/>
<organism evidence="1 2">
    <name type="scientific">Capnocytophaga cynodegmi</name>
    <dbReference type="NCBI Taxonomy" id="28189"/>
    <lineage>
        <taxon>Bacteria</taxon>
        <taxon>Pseudomonadati</taxon>
        <taxon>Bacteroidota</taxon>
        <taxon>Flavobacteriia</taxon>
        <taxon>Flavobacteriales</taxon>
        <taxon>Flavobacteriaceae</taxon>
        <taxon>Capnocytophaga</taxon>
    </lineage>
</organism>
<reference evidence="2" key="1">
    <citation type="submission" date="2015-01" db="EMBL/GenBank/DDBJ databases">
        <authorList>
            <person name="MANFREDI Pablo"/>
        </authorList>
    </citation>
    <scope>NUCLEOTIDE SEQUENCE [LARGE SCALE GENOMIC DNA]</scope>
    <source>
        <strain evidence="2">Ccyn2B</strain>
    </source>
</reference>
<dbReference type="Pfam" id="PF14460">
    <property type="entry name" value="Prok-E2_D"/>
    <property type="match status" value="1"/>
</dbReference>
<dbReference type="RefSeq" id="WP_041990725.1">
    <property type="nucleotide sequence ID" value="NZ_CDOD01000007.1"/>
</dbReference>
<keyword evidence="2" id="KW-1185">Reference proteome</keyword>
<protein>
    <submittedName>
        <fullName evidence="1">PRTRC system protein B</fullName>
    </submittedName>
</protein>
<gene>
    <name evidence="1" type="ORF">CCYN2B_150011</name>
</gene>
<evidence type="ECO:0000313" key="2">
    <source>
        <dbReference type="Proteomes" id="UP000038055"/>
    </source>
</evidence>
<name>A0A0B7H1M4_9FLAO</name>
<accession>A0A0B7H1M4</accession>
<proteinExistence type="predicted"/>
<dbReference type="InterPro" id="IPR032787">
    <property type="entry name" value="Prok-E2_D"/>
</dbReference>
<dbReference type="Proteomes" id="UP000038055">
    <property type="component" value="Unassembled WGS sequence"/>
</dbReference>
<evidence type="ECO:0000313" key="1">
    <source>
        <dbReference type="EMBL" id="CEN33245.1"/>
    </source>
</evidence>